<sequence length="62" mass="6767">WQPHASFHPLLVVSRRWNDLGVDGAAVYATNSAILALPYSTAADIEAGLHMHVPMPCQTRLV</sequence>
<name>H1VQQ5_COLHI</name>
<dbReference type="EMBL" id="CACQ02005476">
    <property type="protein sequence ID" value="CCF42561.1"/>
    <property type="molecule type" value="Genomic_DNA"/>
</dbReference>
<reference evidence="2" key="1">
    <citation type="journal article" date="2012" name="Nat. Genet.">
        <title>Lifestyle transitions in plant pathogenic Colletotrichum fungi deciphered by genome and transcriptome analyses.</title>
        <authorList>
            <person name="O'Connell R.J."/>
            <person name="Thon M.R."/>
            <person name="Hacquard S."/>
            <person name="Amyotte S.G."/>
            <person name="Kleemann J."/>
            <person name="Torres M.F."/>
            <person name="Damm U."/>
            <person name="Buiate E.A."/>
            <person name="Epstein L."/>
            <person name="Alkan N."/>
            <person name="Altmueller J."/>
            <person name="Alvarado-Balderrama L."/>
            <person name="Bauser C.A."/>
            <person name="Becker C."/>
            <person name="Birren B.W."/>
            <person name="Chen Z."/>
            <person name="Choi J."/>
            <person name="Crouch J.A."/>
            <person name="Duvick J.P."/>
            <person name="Farman M.A."/>
            <person name="Gan P."/>
            <person name="Heiman D."/>
            <person name="Henrissat B."/>
            <person name="Howard R.J."/>
            <person name="Kabbage M."/>
            <person name="Koch C."/>
            <person name="Kracher B."/>
            <person name="Kubo Y."/>
            <person name="Law A.D."/>
            <person name="Lebrun M.-H."/>
            <person name="Lee Y.-H."/>
            <person name="Miyara I."/>
            <person name="Moore N."/>
            <person name="Neumann U."/>
            <person name="Nordstroem K."/>
            <person name="Panaccione D.G."/>
            <person name="Panstruga R."/>
            <person name="Place M."/>
            <person name="Proctor R.H."/>
            <person name="Prusky D."/>
            <person name="Rech G."/>
            <person name="Reinhardt R."/>
            <person name="Rollins J.A."/>
            <person name="Rounsley S."/>
            <person name="Schardl C.L."/>
            <person name="Schwartz D.C."/>
            <person name="Shenoy N."/>
            <person name="Shirasu K."/>
            <person name="Sikhakolli U.R."/>
            <person name="Stueber K."/>
            <person name="Sukno S.A."/>
            <person name="Sweigard J.A."/>
            <person name="Takano Y."/>
            <person name="Takahara H."/>
            <person name="Trail F."/>
            <person name="van der Does H.C."/>
            <person name="Voll L.M."/>
            <person name="Will I."/>
            <person name="Young S."/>
            <person name="Zeng Q."/>
            <person name="Zhang J."/>
            <person name="Zhou S."/>
            <person name="Dickman M.B."/>
            <person name="Schulze-Lefert P."/>
            <person name="Ver Loren van Themaat E."/>
            <person name="Ma L.-J."/>
            <person name="Vaillancourt L.J."/>
        </authorList>
    </citation>
    <scope>NUCLEOTIDE SEQUENCE [LARGE SCALE GENOMIC DNA]</scope>
    <source>
        <strain evidence="2">IMI 349063</strain>
    </source>
</reference>
<evidence type="ECO:0000313" key="1">
    <source>
        <dbReference type="EMBL" id="CCF42561.1"/>
    </source>
</evidence>
<dbReference type="HOGENOM" id="CLU_2910247_0_0_1"/>
<organism evidence="1 2">
    <name type="scientific">Colletotrichum higginsianum (strain IMI 349063)</name>
    <name type="common">Crucifer anthracnose fungus</name>
    <dbReference type="NCBI Taxonomy" id="759273"/>
    <lineage>
        <taxon>Eukaryota</taxon>
        <taxon>Fungi</taxon>
        <taxon>Dikarya</taxon>
        <taxon>Ascomycota</taxon>
        <taxon>Pezizomycotina</taxon>
        <taxon>Sordariomycetes</taxon>
        <taxon>Hypocreomycetidae</taxon>
        <taxon>Glomerellales</taxon>
        <taxon>Glomerellaceae</taxon>
        <taxon>Colletotrichum</taxon>
        <taxon>Colletotrichum destructivum species complex</taxon>
    </lineage>
</organism>
<evidence type="ECO:0000313" key="2">
    <source>
        <dbReference type="Proteomes" id="UP000007174"/>
    </source>
</evidence>
<feature type="non-terminal residue" evidence="1">
    <location>
        <position position="1"/>
    </location>
</feature>
<gene>
    <name evidence="1" type="ORF">CH063_12523</name>
</gene>
<dbReference type="AlphaFoldDB" id="H1VQQ5"/>
<accession>H1VQQ5</accession>
<dbReference type="Proteomes" id="UP000007174">
    <property type="component" value="Unassembled WGS sequence"/>
</dbReference>
<proteinExistence type="predicted"/>
<protein>
    <submittedName>
        <fullName evidence="1">Uncharacterized protein</fullName>
    </submittedName>
</protein>